<sequence length="277" mass="29550">MRIATGQFAASPDWEPNLDRCRSLAARAAAGGADLLVLPEGVLARFTEDRHRIREVAQPLDGPFVTGLAEATRGTDTAVVVGIHEPSDDGRVFNTLVVLRGGALVTVYRKLHLYDAFGDRESAHVRPAEEPPVTFDHAGTRVGLMTCYDVRFPELARLLADDGAEVLALPAAWVRGPHKERHWEVMIAARALENTCWVAASGECGPRNIGNSLVVDPLGTVRARLGAEPGLAWAEADPEFTTAARASLPVRANRRFAVDPRVHAPGAVPAGPAAVGA</sequence>
<reference evidence="4" key="1">
    <citation type="journal article" date="2019" name="Int. J. Syst. Evol. Microbiol.">
        <title>The Global Catalogue of Microorganisms (GCM) 10K type strain sequencing project: providing services to taxonomists for standard genome sequencing and annotation.</title>
        <authorList>
            <consortium name="The Broad Institute Genomics Platform"/>
            <consortium name="The Broad Institute Genome Sequencing Center for Infectious Disease"/>
            <person name="Wu L."/>
            <person name="Ma J."/>
        </authorList>
    </citation>
    <scope>NUCLEOTIDE SEQUENCE [LARGE SCALE GENOMIC DNA]</scope>
    <source>
        <strain evidence="4">JCM 30846</strain>
    </source>
</reference>
<dbReference type="InterPro" id="IPR001110">
    <property type="entry name" value="UPF0012_CS"/>
</dbReference>
<dbReference type="SUPFAM" id="SSF56317">
    <property type="entry name" value="Carbon-nitrogen hydrolase"/>
    <property type="match status" value="1"/>
</dbReference>
<dbReference type="Pfam" id="PF00795">
    <property type="entry name" value="CN_hydrolase"/>
    <property type="match status" value="1"/>
</dbReference>
<evidence type="ECO:0000259" key="2">
    <source>
        <dbReference type="PROSITE" id="PS50263"/>
    </source>
</evidence>
<evidence type="ECO:0000313" key="4">
    <source>
        <dbReference type="Proteomes" id="UP001499884"/>
    </source>
</evidence>
<dbReference type="InterPro" id="IPR003010">
    <property type="entry name" value="C-N_Hydrolase"/>
</dbReference>
<dbReference type="PROSITE" id="PS01227">
    <property type="entry name" value="UPF0012"/>
    <property type="match status" value="1"/>
</dbReference>
<dbReference type="Gene3D" id="3.60.110.10">
    <property type="entry name" value="Carbon-nitrogen hydrolase"/>
    <property type="match status" value="1"/>
</dbReference>
<evidence type="ECO:0000256" key="1">
    <source>
        <dbReference type="ARBA" id="ARBA00010613"/>
    </source>
</evidence>
<organism evidence="3 4">
    <name type="scientific">Streptomyces tremellae</name>
    <dbReference type="NCBI Taxonomy" id="1124239"/>
    <lineage>
        <taxon>Bacteria</taxon>
        <taxon>Bacillati</taxon>
        <taxon>Actinomycetota</taxon>
        <taxon>Actinomycetes</taxon>
        <taxon>Kitasatosporales</taxon>
        <taxon>Streptomycetaceae</taxon>
        <taxon>Streptomyces</taxon>
    </lineage>
</organism>
<proteinExistence type="inferred from homology"/>
<accession>A0ABP7F7S3</accession>
<name>A0ABP7F7S3_9ACTN</name>
<dbReference type="PANTHER" id="PTHR23088:SF27">
    <property type="entry name" value="DEAMINATED GLUTATHIONE AMIDASE"/>
    <property type="match status" value="1"/>
</dbReference>
<dbReference type="PANTHER" id="PTHR23088">
    <property type="entry name" value="NITRILASE-RELATED"/>
    <property type="match status" value="1"/>
</dbReference>
<dbReference type="RefSeq" id="WP_345647105.1">
    <property type="nucleotide sequence ID" value="NZ_BAABEP010000019.1"/>
</dbReference>
<evidence type="ECO:0000313" key="3">
    <source>
        <dbReference type="EMBL" id="GAA3732005.1"/>
    </source>
</evidence>
<gene>
    <name evidence="3" type="ORF">GCM10023082_32000</name>
</gene>
<protein>
    <submittedName>
        <fullName evidence="3">Deaminated glutathione amidase</fullName>
    </submittedName>
</protein>
<keyword evidence="4" id="KW-1185">Reference proteome</keyword>
<dbReference type="Proteomes" id="UP001499884">
    <property type="component" value="Unassembled WGS sequence"/>
</dbReference>
<comment type="similarity">
    <text evidence="1">Belongs to the carbon-nitrogen hydrolase superfamily. NIT1/NIT2 family.</text>
</comment>
<dbReference type="PROSITE" id="PS50263">
    <property type="entry name" value="CN_HYDROLASE"/>
    <property type="match status" value="1"/>
</dbReference>
<dbReference type="InterPro" id="IPR036526">
    <property type="entry name" value="C-N_Hydrolase_sf"/>
</dbReference>
<dbReference type="EMBL" id="BAABEP010000019">
    <property type="protein sequence ID" value="GAA3732005.1"/>
    <property type="molecule type" value="Genomic_DNA"/>
</dbReference>
<feature type="domain" description="CN hydrolase" evidence="2">
    <location>
        <begin position="1"/>
        <end position="238"/>
    </location>
</feature>
<dbReference type="CDD" id="cd07581">
    <property type="entry name" value="nitrilase_3"/>
    <property type="match status" value="1"/>
</dbReference>
<comment type="caution">
    <text evidence="3">The sequence shown here is derived from an EMBL/GenBank/DDBJ whole genome shotgun (WGS) entry which is preliminary data.</text>
</comment>